<evidence type="ECO:0000313" key="9">
    <source>
        <dbReference type="Proteomes" id="UP000541610"/>
    </source>
</evidence>
<dbReference type="EMBL" id="JABANP010000201">
    <property type="protein sequence ID" value="KAF4686966.1"/>
    <property type="molecule type" value="Genomic_DNA"/>
</dbReference>
<dbReference type="InterPro" id="IPR008333">
    <property type="entry name" value="Cbr1-like_FAD-bd_dom"/>
</dbReference>
<dbReference type="GO" id="GO:0016226">
    <property type="term" value="P:iron-sulfur cluster assembly"/>
    <property type="evidence" value="ECO:0007669"/>
    <property type="project" value="InterPro"/>
</dbReference>
<keyword evidence="1" id="KW-0001">2Fe-2S</keyword>
<name>A0A7J6NTR3_PEROL</name>
<dbReference type="Gene3D" id="3.40.630.30">
    <property type="match status" value="1"/>
</dbReference>
<evidence type="ECO:0000256" key="5">
    <source>
        <dbReference type="ARBA" id="ARBA00043967"/>
    </source>
</evidence>
<dbReference type="CDD" id="cd03467">
    <property type="entry name" value="Rieske"/>
    <property type="match status" value="1"/>
</dbReference>
<feature type="compositionally biased region" description="Basic and acidic residues" evidence="6">
    <location>
        <begin position="151"/>
        <end position="170"/>
    </location>
</feature>
<keyword evidence="3" id="KW-0408">Iron</keyword>
<comment type="caution">
    <text evidence="8">The sequence shown here is derived from an EMBL/GenBank/DDBJ whole genome shotgun (WGS) entry which is preliminary data.</text>
</comment>
<evidence type="ECO:0000256" key="1">
    <source>
        <dbReference type="ARBA" id="ARBA00022714"/>
    </source>
</evidence>
<dbReference type="InterPro" id="IPR055346">
    <property type="entry name" value="Fe-S_cluster_assembly_SufBD"/>
</dbReference>
<reference evidence="8 9" key="1">
    <citation type="submission" date="2020-04" db="EMBL/GenBank/DDBJ databases">
        <title>Perkinsus olseni comparative genomics.</title>
        <authorList>
            <person name="Bogema D.R."/>
        </authorList>
    </citation>
    <scope>NUCLEOTIDE SEQUENCE [LARGE SCALE GENOMIC DNA]</scope>
    <source>
        <strain evidence="8">00978-12</strain>
    </source>
</reference>
<dbReference type="GO" id="GO:0046872">
    <property type="term" value="F:metal ion binding"/>
    <property type="evidence" value="ECO:0007669"/>
    <property type="project" value="UniProtKB-KW"/>
</dbReference>
<sequence>MSNNIDGSASQCIGHVNQFTRNRVSIIKLKSSTTTSMKGGGGEVLVYTEGGDDDHEHPNIVAMSNSCGHLGYRIVDNNDDVVIHTNTGAAAAGGPCVRCPGHGALISLRDGISVDDDYRFRQRMYGTAIDSNGMVWINVRGKDPPTLGEEDNSRSLDEGQREQQEEDRQQRVACPTKDIEDIIDHRPTFAPADRRDSVHSVATDTPVVVMMQLLDRLKMKIVSSNTAMLHDLINRGPLITLLVGDDAGADTTIHTREYTPINLVYDNTGVIFDLLIRCYTNGKVSNYLCTALPVGEDTTPHRHQRAKLVPNNIFNWIKDYQGVIKNISFICAGTGVCPALQFLYYYSSSAGDHDGRPCCGGLESITLIFFHRTHDHIIDEYNIRTTASEGRLKSILRVIYILTQESSSSIHDLNKRRITPSIPHYLTALEDGSIMHTDTINTIKHAAPGAGITSGLYWWWILAAGTAASYLIIMLSQRRGLRSGGATIKRRSAALTDSTPSSGCELPQKVYASRHAVDTMQIAPGLDLGTIRKISKVNNEPDWLLDFREKAYKWWKSQNDNNNLPDWGEVGKRMPSDMRDMLQNLSMFSRPEYLTAARPGVEDILNIKLNDDNDEEELREVKNAEDGGGGGGAAVDAVFDSLSIATTRRKELYDKYGIIFCSLLEAARDYPDLPPPPPIIDEANKVREPYQMHAAVVELIALDDANIKYSTAQNWHSGSQVDGDEWSGGVLNLVTKRGQCRGRNSRITWTQVESSVGEFYSVTLTSNTQEADTGTKMIHIGDNTKSTSSTLPVLQSSGVESAAATAGGEEGLRAKHDHDNADAAAPHHVNTGGGVDGQIIEHEASTSRVSADQLQYLMSRGLQESDVLSLLLVGFCEDVFTELPLEFAEEASAMLKERLRGSVGVYARAAAAPPEVPIKVESSEDHHHTTITTDHYGDAIAIGGDGIKNLYVYDVSTRDKVKDSVMLNFPNYTQEHVDALFGQPEEYVARCLEEEGYIRAAIAFRVLPSHIESVEVAALVAFQRNRGYGSKLLKSCCNDWARKGLMHALTYADGGTAVDFFTTMGFTSPVPGRALFERHLYKYLYASMMVYNLYEMDTFSLRDTAMSLINNVNIGDRVLCIADATQSYRHAVVRDIDKSIGCIKVHLLYWKGSTDQWISTASKRLKLFSKDEAIPTPPKSIKDNSITSEAAMRILDSDIEKHQRRENDTTTLNRILKAGKWPTWL</sequence>
<dbReference type="GO" id="GO:0051537">
    <property type="term" value="F:2 iron, 2 sulfur cluster binding"/>
    <property type="evidence" value="ECO:0007669"/>
    <property type="project" value="UniProtKB-KW"/>
</dbReference>
<dbReference type="Gene3D" id="3.40.50.80">
    <property type="entry name" value="Nucleotide-binding domain of ferredoxin-NADP reductase (FNR) module"/>
    <property type="match status" value="1"/>
</dbReference>
<dbReference type="SUPFAM" id="SSF101960">
    <property type="entry name" value="Stabilizer of iron transporter SufD"/>
    <property type="match status" value="1"/>
</dbReference>
<dbReference type="PROSITE" id="PS51296">
    <property type="entry name" value="RIESKE"/>
    <property type="match status" value="1"/>
</dbReference>
<dbReference type="InterPro" id="IPR039261">
    <property type="entry name" value="FNR_nucleotide-bd"/>
</dbReference>
<dbReference type="SUPFAM" id="SSF50022">
    <property type="entry name" value="ISP domain"/>
    <property type="match status" value="1"/>
</dbReference>
<proteinExistence type="inferred from homology"/>
<comment type="similarity">
    <text evidence="5">Belongs to the iron-sulfur cluster assembly SufBD family.</text>
</comment>
<dbReference type="Pfam" id="PF01458">
    <property type="entry name" value="SUFBD_core"/>
    <property type="match status" value="2"/>
</dbReference>
<evidence type="ECO:0000256" key="4">
    <source>
        <dbReference type="ARBA" id="ARBA00023014"/>
    </source>
</evidence>
<feature type="domain" description="Rieske" evidence="7">
    <location>
        <begin position="21"/>
        <end position="137"/>
    </location>
</feature>
<organism evidence="8 9">
    <name type="scientific">Perkinsus olseni</name>
    <name type="common">Perkinsus atlanticus</name>
    <dbReference type="NCBI Taxonomy" id="32597"/>
    <lineage>
        <taxon>Eukaryota</taxon>
        <taxon>Sar</taxon>
        <taxon>Alveolata</taxon>
        <taxon>Perkinsozoa</taxon>
        <taxon>Perkinsea</taxon>
        <taxon>Perkinsida</taxon>
        <taxon>Perkinsidae</taxon>
        <taxon>Perkinsus</taxon>
    </lineage>
</organism>
<dbReference type="InterPro" id="IPR000825">
    <property type="entry name" value="SUF_FeS_clus_asmbl_SufBD_core"/>
</dbReference>
<dbReference type="AlphaFoldDB" id="A0A7J6NTR3"/>
<evidence type="ECO:0000313" key="8">
    <source>
        <dbReference type="EMBL" id="KAF4686966.1"/>
    </source>
</evidence>
<dbReference type="Gene3D" id="2.102.10.10">
    <property type="entry name" value="Rieske [2Fe-2S] iron-sulphur domain"/>
    <property type="match status" value="1"/>
</dbReference>
<dbReference type="Proteomes" id="UP000541610">
    <property type="component" value="Unassembled WGS sequence"/>
</dbReference>
<gene>
    <name evidence="8" type="ORF">FOZ60_004637</name>
</gene>
<dbReference type="InterPro" id="IPR017941">
    <property type="entry name" value="Rieske_2Fe-2S"/>
</dbReference>
<evidence type="ECO:0000256" key="6">
    <source>
        <dbReference type="SAM" id="MobiDB-lite"/>
    </source>
</evidence>
<dbReference type="InterPro" id="IPR036922">
    <property type="entry name" value="Rieske_2Fe-2S_sf"/>
</dbReference>
<evidence type="ECO:0000256" key="2">
    <source>
        <dbReference type="ARBA" id="ARBA00022723"/>
    </source>
</evidence>
<feature type="region of interest" description="Disordered" evidence="6">
    <location>
        <begin position="140"/>
        <end position="172"/>
    </location>
</feature>
<dbReference type="SUPFAM" id="SSF55729">
    <property type="entry name" value="Acyl-CoA N-acyltransferases (Nat)"/>
    <property type="match status" value="1"/>
</dbReference>
<accession>A0A7J6NTR3</accession>
<dbReference type="PANTHER" id="PTHR30508:SF1">
    <property type="entry name" value="UPF0051 PROTEIN ABCI8, CHLOROPLASTIC-RELATED"/>
    <property type="match status" value="1"/>
</dbReference>
<keyword evidence="4" id="KW-0411">Iron-sulfur</keyword>
<dbReference type="InterPro" id="IPR016181">
    <property type="entry name" value="Acyl_CoA_acyltransferase"/>
</dbReference>
<evidence type="ECO:0000259" key="7">
    <source>
        <dbReference type="PROSITE" id="PS51296"/>
    </source>
</evidence>
<protein>
    <recommendedName>
        <fullName evidence="7">Rieske domain-containing protein</fullName>
    </recommendedName>
</protein>
<keyword evidence="2" id="KW-0479">Metal-binding</keyword>
<dbReference type="Gene3D" id="2.40.30.10">
    <property type="entry name" value="Translation factors"/>
    <property type="match status" value="1"/>
</dbReference>
<dbReference type="PANTHER" id="PTHR30508">
    <property type="entry name" value="FES CLUSTER ASSEMBLY PROTEIN SUF"/>
    <property type="match status" value="1"/>
</dbReference>
<dbReference type="SUPFAM" id="SSF52343">
    <property type="entry name" value="Ferredoxin reductase-like, C-terminal NADP-linked domain"/>
    <property type="match status" value="1"/>
</dbReference>
<dbReference type="InterPro" id="IPR037284">
    <property type="entry name" value="SUF_FeS_clus_asmbl_SufBD_sf"/>
</dbReference>
<dbReference type="Pfam" id="PF00970">
    <property type="entry name" value="FAD_binding_6"/>
    <property type="match status" value="1"/>
</dbReference>
<dbReference type="SUPFAM" id="SSF63380">
    <property type="entry name" value="Riboflavin synthase domain-like"/>
    <property type="match status" value="1"/>
</dbReference>
<dbReference type="InterPro" id="IPR017938">
    <property type="entry name" value="Riboflavin_synthase-like_b-brl"/>
</dbReference>
<evidence type="ECO:0000256" key="3">
    <source>
        <dbReference type="ARBA" id="ARBA00023004"/>
    </source>
</evidence>
<dbReference type="OrthoDB" id="446132at2759"/>